<reference evidence="1" key="1">
    <citation type="journal article" date="2012" name="Food Res. Intern.">
        <title>Sequencing of plasmids from a multi-antimicrobial resistant Salmonella enterica serovar Dublin strain.</title>
        <authorList>
            <person name="Han J."/>
            <person name="Lynne A.M."/>
            <person name="David D.E."/>
            <person name="Nayak R."/>
            <person name="Foley S.L."/>
        </authorList>
    </citation>
    <scope>NUCLEOTIDE SEQUENCE</scope>
    <source>
        <strain evidence="1">853</strain>
        <plasmid evidence="1">pSD_77</plasmid>
    </source>
</reference>
<accession>F5BQP6</accession>
<protein>
    <submittedName>
        <fullName evidence="1">Uncharacterized protein</fullName>
    </submittedName>
</protein>
<geneLocation type="plasmid" evidence="1">
    <name>pSD_77</name>
</geneLocation>
<gene>
    <name evidence="1" type="ORF">pSD853_77_95</name>
</gene>
<keyword evidence="1" id="KW-0614">Plasmid</keyword>
<sequence>MIVPPPGKAITIYPDASAAGVVVQPWQSGKNKFPPIPAFLK</sequence>
<evidence type="ECO:0000313" key="1">
    <source>
        <dbReference type="EMBL" id="AEA95676.1"/>
    </source>
</evidence>
<dbReference type="AlphaFoldDB" id="F5BQP6"/>
<organism evidence="1">
    <name type="scientific">Salmonella dublin</name>
    <dbReference type="NCBI Taxonomy" id="98360"/>
    <lineage>
        <taxon>Bacteria</taxon>
        <taxon>Pseudomonadati</taxon>
        <taxon>Pseudomonadota</taxon>
        <taxon>Gammaproteobacteria</taxon>
        <taxon>Enterobacterales</taxon>
        <taxon>Enterobacteriaceae</taxon>
        <taxon>Salmonella</taxon>
    </lineage>
</organism>
<dbReference type="EMBL" id="JF267653">
    <property type="protein sequence ID" value="AEA95676.1"/>
    <property type="molecule type" value="Genomic_DNA"/>
</dbReference>
<proteinExistence type="predicted"/>
<name>F5BQP6_SALDU</name>